<keyword evidence="11" id="KW-0393">Immunoglobulin domain</keyword>
<feature type="signal peptide" evidence="14">
    <location>
        <begin position="1"/>
        <end position="23"/>
    </location>
</feature>
<evidence type="ECO:0000256" key="9">
    <source>
        <dbReference type="ARBA" id="ARBA00023170"/>
    </source>
</evidence>
<evidence type="ECO:0000256" key="3">
    <source>
        <dbReference type="ARBA" id="ARBA00022475"/>
    </source>
</evidence>
<dbReference type="GO" id="GO:0004896">
    <property type="term" value="F:cytokine receptor activity"/>
    <property type="evidence" value="ECO:0000318"/>
    <property type="project" value="GO_Central"/>
</dbReference>
<dbReference type="Reactome" id="R-XTR-449836">
    <property type="pathway name" value="Other interleukin signaling"/>
</dbReference>
<organism evidence="16">
    <name type="scientific">Xenopus tropicalis</name>
    <name type="common">Western clawed frog</name>
    <name type="synonym">Silurana tropicalis</name>
    <dbReference type="NCBI Taxonomy" id="8364"/>
    <lineage>
        <taxon>Eukaryota</taxon>
        <taxon>Metazoa</taxon>
        <taxon>Chordata</taxon>
        <taxon>Craniata</taxon>
        <taxon>Vertebrata</taxon>
        <taxon>Euteleostomi</taxon>
        <taxon>Amphibia</taxon>
        <taxon>Batrachia</taxon>
        <taxon>Anura</taxon>
        <taxon>Pipoidea</taxon>
        <taxon>Pipidae</taxon>
        <taxon>Xenopodinae</taxon>
        <taxon>Xenopus</taxon>
        <taxon>Silurana</taxon>
    </lineage>
</organism>
<dbReference type="AGR" id="Xenbase:XB-GENE-482176"/>
<dbReference type="PANTHER" id="PTHR48423:SF1">
    <property type="entry name" value="INTERLEUKIN-27 RECEPTOR SUBUNIT ALPHA"/>
    <property type="match status" value="1"/>
</dbReference>
<dbReference type="Xenbase" id="XB-GENE-482176">
    <property type="gene designation" value="csf3r"/>
</dbReference>
<keyword evidence="3" id="KW-1003">Cell membrane</keyword>
<dbReference type="Reactome" id="R-XTR-9705462">
    <property type="pathway name" value="Inactivation of CSF3 (G-CSF) signaling"/>
</dbReference>
<dbReference type="InterPro" id="IPR052672">
    <property type="entry name" value="Type1_Cytokine_Rcpt_Type2"/>
</dbReference>
<gene>
    <name evidence="16 18 19" type="primary">csf3r</name>
</gene>
<feature type="domain" description="Fibronectin type-III" evidence="15">
    <location>
        <begin position="228"/>
        <end position="323"/>
    </location>
</feature>
<protein>
    <submittedName>
        <fullName evidence="16">Colony-stimulating factor 3 receptor</fullName>
    </submittedName>
    <submittedName>
        <fullName evidence="18">Granulocyte colony-stimulating factor receptor</fullName>
    </submittedName>
</protein>
<feature type="transmembrane region" description="Helical" evidence="13">
    <location>
        <begin position="620"/>
        <end position="642"/>
    </location>
</feature>
<dbReference type="SUPFAM" id="SSF49265">
    <property type="entry name" value="Fibronectin type III"/>
    <property type="match status" value="3"/>
</dbReference>
<dbReference type="HOGENOM" id="CLU_017990_0_0_1"/>
<dbReference type="FunFam" id="2.60.40.10:FF:000414">
    <property type="entry name" value="Interleukin-6 receptor subunit beta"/>
    <property type="match status" value="1"/>
</dbReference>
<dbReference type="GO" id="GO:0043235">
    <property type="term" value="C:receptor complex"/>
    <property type="evidence" value="ECO:0000318"/>
    <property type="project" value="GO_Central"/>
</dbReference>
<evidence type="ECO:0000259" key="15">
    <source>
        <dbReference type="PROSITE" id="PS50853"/>
    </source>
</evidence>
<feature type="chain" id="PRO_5044731093" evidence="14">
    <location>
        <begin position="24"/>
        <end position="824"/>
    </location>
</feature>
<evidence type="ECO:0000256" key="14">
    <source>
        <dbReference type="SAM" id="SignalP"/>
    </source>
</evidence>
<feature type="region of interest" description="Disordered" evidence="12">
    <location>
        <begin position="699"/>
        <end position="727"/>
    </location>
</feature>
<keyword evidence="10" id="KW-0325">Glycoprotein</keyword>
<keyword evidence="9 18" id="KW-0675">Receptor</keyword>
<dbReference type="GO" id="GO:0019221">
    <property type="term" value="P:cytokine-mediated signaling pathway"/>
    <property type="evidence" value="ECO:0000318"/>
    <property type="project" value="GO_Central"/>
</dbReference>
<dbReference type="OMA" id="SYCSIPR"/>
<reference evidence="16" key="2">
    <citation type="submission" date="2011-06" db="UniProtKB">
        <authorList>
            <consortium name="Ensembl"/>
        </authorList>
    </citation>
    <scope>IDENTIFICATION</scope>
</reference>
<dbReference type="OrthoDB" id="9887129at2759"/>
<accession>F6SW94</accession>
<evidence type="ECO:0000313" key="19">
    <source>
        <dbReference type="Xenbase" id="XB-GENE-482176"/>
    </source>
</evidence>
<dbReference type="FunFam" id="2.60.40.10:FF:000879">
    <property type="entry name" value="Colony stimulating factor 3 receptor"/>
    <property type="match status" value="1"/>
</dbReference>
<dbReference type="KEGG" id="xtr:100498116"/>
<dbReference type="eggNOG" id="ENOG502QT3H">
    <property type="taxonomic scope" value="Eukaryota"/>
</dbReference>
<dbReference type="SMART" id="SM00060">
    <property type="entry name" value="FN3"/>
    <property type="match status" value="3"/>
</dbReference>
<dbReference type="CDD" id="cd00063">
    <property type="entry name" value="FN3"/>
    <property type="match status" value="3"/>
</dbReference>
<evidence type="ECO:0000256" key="10">
    <source>
        <dbReference type="ARBA" id="ARBA00023180"/>
    </source>
</evidence>
<proteinExistence type="inferred from homology"/>
<dbReference type="RefSeq" id="XP_002938787.3">
    <property type="nucleotide sequence ID" value="XM_002938741.5"/>
</dbReference>
<dbReference type="AlphaFoldDB" id="F6SW94"/>
<dbReference type="InterPro" id="IPR003961">
    <property type="entry name" value="FN3_dom"/>
</dbReference>
<dbReference type="SUPFAM" id="SSF48726">
    <property type="entry name" value="Immunoglobulin"/>
    <property type="match status" value="1"/>
</dbReference>
<feature type="region of interest" description="Disordered" evidence="12">
    <location>
        <begin position="754"/>
        <end position="777"/>
    </location>
</feature>
<dbReference type="Gene3D" id="2.60.40.10">
    <property type="entry name" value="Immunoglobulins"/>
    <property type="match status" value="6"/>
</dbReference>
<evidence type="ECO:0000256" key="1">
    <source>
        <dbReference type="ARBA" id="ARBA00004251"/>
    </source>
</evidence>
<evidence type="ECO:0000256" key="11">
    <source>
        <dbReference type="ARBA" id="ARBA00023319"/>
    </source>
</evidence>
<keyword evidence="4 13" id="KW-0812">Transmembrane</keyword>
<evidence type="ECO:0000256" key="13">
    <source>
        <dbReference type="SAM" id="Phobius"/>
    </source>
</evidence>
<dbReference type="InterPro" id="IPR036116">
    <property type="entry name" value="FN3_sf"/>
</dbReference>
<dbReference type="Pfam" id="PF06328">
    <property type="entry name" value="Lep_receptor_Ig"/>
    <property type="match status" value="1"/>
</dbReference>
<dbReference type="ExpressionAtlas" id="F6SW94">
    <property type="expression patterns" value="baseline and differential"/>
</dbReference>
<dbReference type="Bgee" id="ENSXETG00000003916">
    <property type="expression patterns" value="Expressed in liver and 7 other cell types or tissues"/>
</dbReference>
<dbReference type="Pfam" id="PF00041">
    <property type="entry name" value="fn3"/>
    <property type="match status" value="1"/>
</dbReference>
<dbReference type="InterPro" id="IPR036179">
    <property type="entry name" value="Ig-like_dom_sf"/>
</dbReference>
<dbReference type="PANTHER" id="PTHR48423">
    <property type="entry name" value="INTERLEUKIN-27 RECEPTOR SUBUNIT ALPHA"/>
    <property type="match status" value="1"/>
</dbReference>
<comment type="similarity">
    <text evidence="2">Belongs to the type I cytokine receptor family. Type 2 subfamily.</text>
</comment>
<name>F6SW94_XENTR</name>
<evidence type="ECO:0000256" key="4">
    <source>
        <dbReference type="ARBA" id="ARBA00022692"/>
    </source>
</evidence>
<dbReference type="InterPro" id="IPR010457">
    <property type="entry name" value="IgC2-like_lig-bd"/>
</dbReference>
<evidence type="ECO:0000313" key="16">
    <source>
        <dbReference type="Ensembl" id="ENSXETP00000008499"/>
    </source>
</evidence>
<keyword evidence="7 13" id="KW-1133">Transmembrane helix</keyword>
<keyword evidence="5 14" id="KW-0732">Signal</keyword>
<evidence type="ECO:0000256" key="12">
    <source>
        <dbReference type="SAM" id="MobiDB-lite"/>
    </source>
</evidence>
<dbReference type="PROSITE" id="PS50853">
    <property type="entry name" value="FN3"/>
    <property type="match status" value="3"/>
</dbReference>
<reference evidence="16" key="1">
    <citation type="journal article" date="2010" name="Science">
        <title>The genome of the Western clawed frog Xenopus tropicalis.</title>
        <authorList>
            <person name="Hellsten U."/>
            <person name="Harland R.M."/>
            <person name="Gilchrist M.J."/>
            <person name="Hendrix D."/>
            <person name="Jurka J."/>
            <person name="Kapitonov V."/>
            <person name="Ovcharenko I."/>
            <person name="Putnam N.H."/>
            <person name="Shu S."/>
            <person name="Taher L."/>
            <person name="Blitz I.L."/>
            <person name="Blumberg B."/>
            <person name="Dichmann D.S."/>
            <person name="Dubchak I."/>
            <person name="Amaya E."/>
            <person name="Detter J.C."/>
            <person name="Fletcher R."/>
            <person name="Gerhard D.S."/>
            <person name="Goodstein D."/>
            <person name="Graves T."/>
            <person name="Grigoriev I.V."/>
            <person name="Grimwood J."/>
            <person name="Kawashima T."/>
            <person name="Lindquist E."/>
            <person name="Lucas S.M."/>
            <person name="Mead P.E."/>
            <person name="Mitros T."/>
            <person name="Ogino H."/>
            <person name="Ohta Y."/>
            <person name="Poliakov A.V."/>
            <person name="Pollet N."/>
            <person name="Robert J."/>
            <person name="Salamov A."/>
            <person name="Sater A.K."/>
            <person name="Schmutz J."/>
            <person name="Terry A."/>
            <person name="Vize P.D."/>
            <person name="Warren W.C."/>
            <person name="Wells D."/>
            <person name="Wills A."/>
            <person name="Wilson R.K."/>
            <person name="Zimmerman L.B."/>
            <person name="Zorn A.M."/>
            <person name="Grainger R."/>
            <person name="Grammer T."/>
            <person name="Khokha M.K."/>
            <person name="Richardson P.M."/>
            <person name="Rokhsar D.S."/>
        </authorList>
    </citation>
    <scope>NUCLEOTIDE SEQUENCE [LARGE SCALE GENOMIC DNA]</scope>
    <source>
        <strain evidence="16">Nigerian</strain>
    </source>
</reference>
<dbReference type="Proteomes" id="UP000008143">
    <property type="component" value="Chromosome 2"/>
</dbReference>
<comment type="subcellular location">
    <subcellularLocation>
        <location evidence="1">Cell membrane</location>
        <topology evidence="1">Single-pass type I membrane protein</topology>
    </subcellularLocation>
</comment>
<dbReference type="Reactome" id="R-XTR-9674555">
    <property type="pathway name" value="Signaling by CSF3 (G-CSF)"/>
</dbReference>
<dbReference type="GeneID" id="100498116"/>
<feature type="domain" description="Fibronectin type-III" evidence="15">
    <location>
        <begin position="521"/>
        <end position="616"/>
    </location>
</feature>
<keyword evidence="8 13" id="KW-0472">Membrane</keyword>
<dbReference type="GO" id="GO:0019955">
    <property type="term" value="F:cytokine binding"/>
    <property type="evidence" value="ECO:0000318"/>
    <property type="project" value="GO_Central"/>
</dbReference>
<dbReference type="GeneTree" id="ENSGT00940000158915"/>
<dbReference type="FunFam" id="2.60.40.10:FF:000465">
    <property type="entry name" value="Granulocyte colony-stimulating factor receptor"/>
    <property type="match status" value="1"/>
</dbReference>
<evidence type="ECO:0000256" key="7">
    <source>
        <dbReference type="ARBA" id="ARBA00022989"/>
    </source>
</evidence>
<keyword evidence="17" id="KW-1185">Reference proteome</keyword>
<dbReference type="InterPro" id="IPR013783">
    <property type="entry name" value="Ig-like_fold"/>
</dbReference>
<keyword evidence="6" id="KW-0677">Repeat</keyword>
<evidence type="ECO:0000256" key="5">
    <source>
        <dbReference type="ARBA" id="ARBA00022729"/>
    </source>
</evidence>
<evidence type="ECO:0000313" key="17">
    <source>
        <dbReference type="Proteomes" id="UP000008143"/>
    </source>
</evidence>
<evidence type="ECO:0000256" key="2">
    <source>
        <dbReference type="ARBA" id="ARBA00008921"/>
    </source>
</evidence>
<dbReference type="Ensembl" id="ENSXETT00000008499">
    <property type="protein sequence ID" value="ENSXETP00000008499"/>
    <property type="gene ID" value="ENSXETG00000003916"/>
</dbReference>
<dbReference type="GO" id="GO:0008284">
    <property type="term" value="P:positive regulation of cell population proliferation"/>
    <property type="evidence" value="ECO:0000318"/>
    <property type="project" value="GO_Central"/>
</dbReference>
<evidence type="ECO:0000256" key="8">
    <source>
        <dbReference type="ARBA" id="ARBA00023136"/>
    </source>
</evidence>
<dbReference type="GO" id="GO:0009897">
    <property type="term" value="C:external side of plasma membrane"/>
    <property type="evidence" value="ECO:0000318"/>
    <property type="project" value="GO_Central"/>
</dbReference>
<dbReference type="FunFam" id="2.60.40.10:FF:000524">
    <property type="entry name" value="Interleukin-6 receptor subunit beta"/>
    <property type="match status" value="1"/>
</dbReference>
<feature type="domain" description="Fibronectin type-III" evidence="15">
    <location>
        <begin position="429"/>
        <end position="520"/>
    </location>
</feature>
<evidence type="ECO:0000313" key="18">
    <source>
        <dbReference type="RefSeq" id="XP_002938787.3"/>
    </source>
</evidence>
<dbReference type="CTD" id="1441"/>
<evidence type="ECO:0000256" key="6">
    <source>
        <dbReference type="ARBA" id="ARBA00022737"/>
    </source>
</evidence>
<reference evidence="18" key="3">
    <citation type="submission" date="2025-04" db="UniProtKB">
        <authorList>
            <consortium name="RefSeq"/>
        </authorList>
    </citation>
    <scope>IDENTIFICATION</scope>
    <source>
        <strain evidence="18">Nigerian</strain>
        <tissue evidence="18">Liver and blood</tissue>
    </source>
</reference>
<sequence length="824" mass="93598">MWRKWGTMLGQILLLLMSGGVTAKTCGVISIDSHTVQLGSPLSASCAVGKQFCPDVNQDVQVIWKLDRAFTPSKDYSDVQQNGSSIYFRSFNKTSAALSCYFKMDQGLQLMDRVEINAGYPPPKPTNLTCQLNVTDGRLVCSWQLGSDPLIKTNATLSIARTNEYCEPFVGGNYHCVPQPGETSCTITRHQYHLYKKHAVWITVQNELGSANSSYLCLTPMNQVKLDPPVIKEAAPVLSRPQCVRILVKKSETGSYIDQWYQLRYRKVEESQWTETHPMTEDYEVLEYCNLFPTTRYHFQIRCIRRYLEGYWSEWGSDTTLLTAESAPTGKVKTWWRSLEAKSDGPTKIQLLWKALKKEEANSENPWYIVGIRLDTDWNGNVVCNTTALNCSFHLPNGATGAFLWVYNTVGHSPRMEIDFTNRRIPGKPVSWIHVFPNTDHSLAVKWKLQAMAKSYVLEWRKSSQHPESDFNWKTETEGSSMSILQDIEPFQQYTVWVYPVYENQVGSPVQVNAYSRQGAPEFAPKLTVLDVAKSAAYLSWESIPLEKRHGFITNYTIFWTDSNRQTLSATLNSSLTRFVIKNLQPLAMYTVQISCSTAEGSVNGSVLMINTTLLDEMEIHILILVLCLLFATLIGSFFFCLGKQERVKNTFWPIVPDPANSSMGKWSPVLNESPKMSFNIKEINQMITSDLTILERWPEKKPPTTDSTKCTPVSMKHKPHCRNEDTEEHRPYINVADTVQYAKVITGGYLGQSPTSTSHLRSNSTQPLLSDTSPSPQTYENMWFHSNSQEDSIFLVEDENLSNFPLLQALKIQEDGEIFSFYD</sequence>